<feature type="domain" description="UvrC family homology region profile" evidence="9">
    <location>
        <begin position="263"/>
        <end position="496"/>
    </location>
</feature>
<feature type="domain" description="GIY-YIG" evidence="8">
    <location>
        <begin position="22"/>
        <end position="101"/>
    </location>
</feature>
<proteinExistence type="inferred from homology"/>
<comment type="subunit">
    <text evidence="6">Interacts with UvrB in an incision complex.</text>
</comment>
<dbReference type="GO" id="GO:0006289">
    <property type="term" value="P:nucleotide-excision repair"/>
    <property type="evidence" value="ECO:0007669"/>
    <property type="project" value="UniProtKB-UniRule"/>
</dbReference>
<dbReference type="SMART" id="SM00465">
    <property type="entry name" value="GIYc"/>
    <property type="match status" value="1"/>
</dbReference>
<dbReference type="Gene3D" id="4.10.860.10">
    <property type="entry name" value="UVR domain"/>
    <property type="match status" value="1"/>
</dbReference>
<dbReference type="GO" id="GO:0003677">
    <property type="term" value="F:DNA binding"/>
    <property type="evidence" value="ECO:0007669"/>
    <property type="project" value="UniProtKB-UniRule"/>
</dbReference>
<comment type="similarity">
    <text evidence="6">Belongs to the UvrC family.</text>
</comment>
<comment type="function">
    <text evidence="6">The UvrABC repair system catalyzes the recognition and processing of DNA lesions. UvrC both incises the 5' and 3' sides of the lesion. The N-terminal half is responsible for the 3' incision and the C-terminal half is responsible for the 5' incision.</text>
</comment>
<dbReference type="Pfam" id="PF22920">
    <property type="entry name" value="UvrC_RNaseH"/>
    <property type="match status" value="1"/>
</dbReference>
<keyword evidence="4 6" id="KW-0267">Excision nuclease</keyword>
<keyword evidence="6" id="KW-0742">SOS response</keyword>
<dbReference type="Gene3D" id="3.40.1440.10">
    <property type="entry name" value="GIY-YIG endonuclease"/>
    <property type="match status" value="1"/>
</dbReference>
<dbReference type="GO" id="GO:0009380">
    <property type="term" value="C:excinuclease repair complex"/>
    <property type="evidence" value="ECO:0007669"/>
    <property type="project" value="InterPro"/>
</dbReference>
<dbReference type="SUPFAM" id="SSF82771">
    <property type="entry name" value="GIY-YIG endonuclease"/>
    <property type="match status" value="1"/>
</dbReference>
<dbReference type="InterPro" id="IPR041663">
    <property type="entry name" value="DisA/LigA_HHH"/>
</dbReference>
<keyword evidence="5 6" id="KW-0234">DNA repair</keyword>
<dbReference type="PANTHER" id="PTHR30562">
    <property type="entry name" value="UVRC/OXIDOREDUCTASE"/>
    <property type="match status" value="1"/>
</dbReference>
<dbReference type="InterPro" id="IPR035901">
    <property type="entry name" value="GIY-YIG_endonuc_sf"/>
</dbReference>
<evidence type="ECO:0000313" key="10">
    <source>
        <dbReference type="EMBL" id="PIE33916.1"/>
    </source>
</evidence>
<dbReference type="PROSITE" id="PS50165">
    <property type="entry name" value="UVRC"/>
    <property type="match status" value="1"/>
</dbReference>
<protein>
    <recommendedName>
        <fullName evidence="6">UvrABC system protein C</fullName>
        <shortName evidence="6">Protein UvrC</shortName>
    </recommendedName>
    <alternativeName>
        <fullName evidence="6">Excinuclease ABC subunit C</fullName>
    </alternativeName>
</protein>
<dbReference type="GO" id="GO:0009432">
    <property type="term" value="P:SOS response"/>
    <property type="evidence" value="ECO:0007669"/>
    <property type="project" value="UniProtKB-UniRule"/>
</dbReference>
<keyword evidence="3 6" id="KW-0228">DNA excision</keyword>
<dbReference type="InterPro" id="IPR001162">
    <property type="entry name" value="UvrC_RNase_H_dom"/>
</dbReference>
<evidence type="ECO:0000256" key="4">
    <source>
        <dbReference type="ARBA" id="ARBA00022881"/>
    </source>
</evidence>
<dbReference type="Gene3D" id="1.10.150.20">
    <property type="entry name" value="5' to 3' exonuclease, C-terminal subdomain"/>
    <property type="match status" value="1"/>
</dbReference>
<dbReference type="InterPro" id="IPR047296">
    <property type="entry name" value="GIY-YIG_UvrC_Cho"/>
</dbReference>
<feature type="domain" description="UVR" evidence="7">
    <location>
        <begin position="212"/>
        <end position="247"/>
    </location>
</feature>
<dbReference type="CDD" id="cd10434">
    <property type="entry name" value="GIY-YIG_UvrC_Cho"/>
    <property type="match status" value="1"/>
</dbReference>
<dbReference type="GO" id="GO:0009381">
    <property type="term" value="F:excinuclease ABC activity"/>
    <property type="evidence" value="ECO:0007669"/>
    <property type="project" value="UniProtKB-UniRule"/>
</dbReference>
<keyword evidence="2 6" id="KW-0227">DNA damage</keyword>
<evidence type="ECO:0000313" key="11">
    <source>
        <dbReference type="Proteomes" id="UP000230821"/>
    </source>
</evidence>
<comment type="caution">
    <text evidence="10">The sequence shown here is derived from an EMBL/GenBank/DDBJ whole genome shotgun (WGS) entry which is preliminary data.</text>
</comment>
<accession>A0A2G6KE03</accession>
<dbReference type="InterPro" id="IPR000305">
    <property type="entry name" value="GIY-YIG_endonuc"/>
</dbReference>
<dbReference type="PROSITE" id="PS50151">
    <property type="entry name" value="UVR"/>
    <property type="match status" value="1"/>
</dbReference>
<dbReference type="NCBIfam" id="TIGR00194">
    <property type="entry name" value="uvrC"/>
    <property type="match status" value="1"/>
</dbReference>
<dbReference type="InterPro" id="IPR010994">
    <property type="entry name" value="RuvA_2-like"/>
</dbReference>
<dbReference type="SUPFAM" id="SSF47781">
    <property type="entry name" value="RuvA domain 2-like"/>
    <property type="match status" value="1"/>
</dbReference>
<sequence length="637" mass="72847">MGMNPHITILPKVQEILQSLPKQPGVYLMKDAASTILYVGKAKVLRNRVRSYFSRTGLPSIRIATMVTQIADIDYIVTDSELEALILEATLVKKHQPPYNVLLKDDKHFPYLKLTINERFPRILTVRKIKRDGALYFGPYVKTGALNQTLRLVKRLFPLRLCSGNITFNCKERPCFEYEIHRCQAPCAGKCTKDEYWEVVKEAKLFLQGKKDDLLATLQTKMNQYAEALEFEKAAKLRDQIEAIRQILERQKVISTGLENQDVIASAKKGPQMSVQLFFIRHGILMGRKSFHFTTMMQGENEGPEELDEQEVLQSVVEQFYLKDVLIPDEILLPVEIPNQLMIAEWLSDRKGKKVTFLVPQRGRKKQLVAMARQNAELALTEVSESNPTETLRVLEELQQQFHFKNLPRRIECFDISNIQGTMAVGSMVVCIDGLMQPKEYKRFKIKTVEGSDDFAMMKEVITRRYSRVKNEGLPMTDLIMVDGGKGQLHAAQYALYGIQVNSADLIGLAKARGIRGSEKDQERVFMNVTGDGIVLDTSRKSAQLLQHIRDKAHHFAITYHRSLRKKANFHSILEEIPGVGQKRRKRLLTRFGSLKRIKEASIDEIAETNSVNAELAETIYTFLHTHEQESREGTHE</sequence>
<dbReference type="PROSITE" id="PS50164">
    <property type="entry name" value="GIY_YIG"/>
    <property type="match status" value="1"/>
</dbReference>
<dbReference type="Pfam" id="PF12826">
    <property type="entry name" value="HHH_2"/>
    <property type="match status" value="1"/>
</dbReference>
<dbReference type="PANTHER" id="PTHR30562:SF1">
    <property type="entry name" value="UVRABC SYSTEM PROTEIN C"/>
    <property type="match status" value="1"/>
</dbReference>
<evidence type="ECO:0000256" key="5">
    <source>
        <dbReference type="ARBA" id="ARBA00023204"/>
    </source>
</evidence>
<dbReference type="NCBIfam" id="NF001824">
    <property type="entry name" value="PRK00558.1-5"/>
    <property type="match status" value="1"/>
</dbReference>
<evidence type="ECO:0000259" key="7">
    <source>
        <dbReference type="PROSITE" id="PS50151"/>
    </source>
</evidence>
<evidence type="ECO:0000256" key="2">
    <source>
        <dbReference type="ARBA" id="ARBA00022763"/>
    </source>
</evidence>
<evidence type="ECO:0000256" key="1">
    <source>
        <dbReference type="ARBA" id="ARBA00022490"/>
    </source>
</evidence>
<dbReference type="SUPFAM" id="SSF46600">
    <property type="entry name" value="C-terminal UvrC-binding domain of UvrB"/>
    <property type="match status" value="1"/>
</dbReference>
<dbReference type="AlphaFoldDB" id="A0A2G6KE03"/>
<dbReference type="FunFam" id="3.40.1440.10:FF:000001">
    <property type="entry name" value="UvrABC system protein C"/>
    <property type="match status" value="1"/>
</dbReference>
<keyword evidence="1 6" id="KW-0963">Cytoplasm</keyword>
<gene>
    <name evidence="6" type="primary">uvrC</name>
    <name evidence="10" type="ORF">CSA56_09510</name>
</gene>
<evidence type="ECO:0000259" key="9">
    <source>
        <dbReference type="PROSITE" id="PS50165"/>
    </source>
</evidence>
<dbReference type="Pfam" id="PF02151">
    <property type="entry name" value="UVR"/>
    <property type="match status" value="1"/>
</dbReference>
<dbReference type="InterPro" id="IPR004791">
    <property type="entry name" value="UvrC"/>
</dbReference>
<reference evidence="10 11" key="1">
    <citation type="submission" date="2017-10" db="EMBL/GenBank/DDBJ databases">
        <title>Novel microbial diversity and functional potential in the marine mammal oral microbiome.</title>
        <authorList>
            <person name="Dudek N.K."/>
            <person name="Sun C.L."/>
            <person name="Burstein D."/>
            <person name="Kantor R.S."/>
            <person name="Aliaga Goltsman D.S."/>
            <person name="Bik E.M."/>
            <person name="Thomas B.C."/>
            <person name="Banfield J.F."/>
            <person name="Relman D.A."/>
        </authorList>
    </citation>
    <scope>NUCLEOTIDE SEQUENCE [LARGE SCALE GENOMIC DNA]</scope>
    <source>
        <strain evidence="10">DOLJORAL78_47_16</strain>
    </source>
</reference>
<dbReference type="EMBL" id="PDSK01000093">
    <property type="protein sequence ID" value="PIE33916.1"/>
    <property type="molecule type" value="Genomic_DNA"/>
</dbReference>
<dbReference type="HAMAP" id="MF_00203">
    <property type="entry name" value="UvrC"/>
    <property type="match status" value="1"/>
</dbReference>
<dbReference type="InterPro" id="IPR001943">
    <property type="entry name" value="UVR_dom"/>
</dbReference>
<dbReference type="InterPro" id="IPR050066">
    <property type="entry name" value="UvrABC_protein_C"/>
</dbReference>
<dbReference type="Proteomes" id="UP000230821">
    <property type="component" value="Unassembled WGS sequence"/>
</dbReference>
<evidence type="ECO:0000259" key="8">
    <source>
        <dbReference type="PROSITE" id="PS50164"/>
    </source>
</evidence>
<dbReference type="Pfam" id="PF08459">
    <property type="entry name" value="UvrC_RNaseH_dom"/>
    <property type="match status" value="1"/>
</dbReference>
<organism evidence="10 11">
    <name type="scientific">candidate division KSB3 bacterium</name>
    <dbReference type="NCBI Taxonomy" id="2044937"/>
    <lineage>
        <taxon>Bacteria</taxon>
        <taxon>candidate division KSB3</taxon>
    </lineage>
</organism>
<dbReference type="InterPro" id="IPR038476">
    <property type="entry name" value="UvrC_RNase_H_dom_sf"/>
</dbReference>
<evidence type="ECO:0000256" key="3">
    <source>
        <dbReference type="ARBA" id="ARBA00022769"/>
    </source>
</evidence>
<dbReference type="Gene3D" id="3.30.420.340">
    <property type="entry name" value="UvrC, RNAse H endonuclease domain"/>
    <property type="match status" value="1"/>
</dbReference>
<comment type="subcellular location">
    <subcellularLocation>
        <location evidence="6">Cytoplasm</location>
    </subcellularLocation>
</comment>
<dbReference type="Pfam" id="PF01541">
    <property type="entry name" value="GIY-YIG"/>
    <property type="match status" value="1"/>
</dbReference>
<name>A0A2G6KE03_9BACT</name>
<dbReference type="GO" id="GO:0005737">
    <property type="term" value="C:cytoplasm"/>
    <property type="evidence" value="ECO:0007669"/>
    <property type="project" value="UniProtKB-SubCell"/>
</dbReference>
<evidence type="ECO:0000256" key="6">
    <source>
        <dbReference type="HAMAP-Rule" id="MF_00203"/>
    </source>
</evidence>
<dbReference type="InterPro" id="IPR036876">
    <property type="entry name" value="UVR_dom_sf"/>
</dbReference>